<keyword evidence="2" id="KW-1185">Reference proteome</keyword>
<evidence type="ECO:0000313" key="1">
    <source>
        <dbReference type="EMBL" id="KAI8019707.1"/>
    </source>
</evidence>
<dbReference type="EMBL" id="CM045759">
    <property type="protein sequence ID" value="KAI8019707.1"/>
    <property type="molecule type" value="Genomic_DNA"/>
</dbReference>
<reference evidence="1 2" key="1">
    <citation type="journal article" date="2022" name="Plant J.">
        <title>Chromosome-level genome of Camellia lanceoleosa provides a valuable resource for understanding genome evolution and self-incompatibility.</title>
        <authorList>
            <person name="Gong W."/>
            <person name="Xiao S."/>
            <person name="Wang L."/>
            <person name="Liao Z."/>
            <person name="Chang Y."/>
            <person name="Mo W."/>
            <person name="Hu G."/>
            <person name="Li W."/>
            <person name="Zhao G."/>
            <person name="Zhu H."/>
            <person name="Hu X."/>
            <person name="Ji K."/>
            <person name="Xiang X."/>
            <person name="Song Q."/>
            <person name="Yuan D."/>
            <person name="Jin S."/>
            <person name="Zhang L."/>
        </authorList>
    </citation>
    <scope>NUCLEOTIDE SEQUENCE [LARGE SCALE GENOMIC DNA]</scope>
    <source>
        <tissue evidence="1">Fresh and healthy young leaves</tissue>
    </source>
</reference>
<sequence length="149" mass="16740">MADIVKKQILAKLIQLADQVIKAADEASSFKSDCSKLKSKAKKLVTLLHQAAHAGNDLYEHPTLCIIDDTEQVLEKALALIHKCLADGLVKRVFTLILAADNVHIHKCARFKTPCHWFSSDSRNDSTPENKRNRVNYSEPNNRILQLKP</sequence>
<comment type="caution">
    <text evidence="1">The sequence shown here is derived from an EMBL/GenBank/DDBJ whole genome shotgun (WGS) entry which is preliminary data.</text>
</comment>
<gene>
    <name evidence="1" type="ORF">LOK49_LG04G01244</name>
</gene>
<name>A0ACC0I4R2_9ERIC</name>
<evidence type="ECO:0000313" key="2">
    <source>
        <dbReference type="Proteomes" id="UP001060215"/>
    </source>
</evidence>
<organism evidence="1 2">
    <name type="scientific">Camellia lanceoleosa</name>
    <dbReference type="NCBI Taxonomy" id="1840588"/>
    <lineage>
        <taxon>Eukaryota</taxon>
        <taxon>Viridiplantae</taxon>
        <taxon>Streptophyta</taxon>
        <taxon>Embryophyta</taxon>
        <taxon>Tracheophyta</taxon>
        <taxon>Spermatophyta</taxon>
        <taxon>Magnoliopsida</taxon>
        <taxon>eudicotyledons</taxon>
        <taxon>Gunneridae</taxon>
        <taxon>Pentapetalae</taxon>
        <taxon>asterids</taxon>
        <taxon>Ericales</taxon>
        <taxon>Theaceae</taxon>
        <taxon>Camellia</taxon>
    </lineage>
</organism>
<dbReference type="Proteomes" id="UP001060215">
    <property type="component" value="Chromosome 2"/>
</dbReference>
<protein>
    <submittedName>
        <fullName evidence="1">Uncharacterized protein</fullName>
    </submittedName>
</protein>
<accession>A0ACC0I4R2</accession>
<proteinExistence type="predicted"/>